<dbReference type="Proteomes" id="UP000054270">
    <property type="component" value="Unassembled WGS sequence"/>
</dbReference>
<feature type="compositionally biased region" description="Polar residues" evidence="1">
    <location>
        <begin position="420"/>
        <end position="449"/>
    </location>
</feature>
<evidence type="ECO:0000256" key="2">
    <source>
        <dbReference type="SAM" id="Phobius"/>
    </source>
</evidence>
<proteinExistence type="predicted"/>
<organism evidence="3 4">
    <name type="scientific">Hypholoma sublateritium (strain FD-334 SS-4)</name>
    <dbReference type="NCBI Taxonomy" id="945553"/>
    <lineage>
        <taxon>Eukaryota</taxon>
        <taxon>Fungi</taxon>
        <taxon>Dikarya</taxon>
        <taxon>Basidiomycota</taxon>
        <taxon>Agaricomycotina</taxon>
        <taxon>Agaricomycetes</taxon>
        <taxon>Agaricomycetidae</taxon>
        <taxon>Agaricales</taxon>
        <taxon>Agaricineae</taxon>
        <taxon>Strophariaceae</taxon>
        <taxon>Hypholoma</taxon>
    </lineage>
</organism>
<name>A0A0D2L005_HYPSF</name>
<accession>A0A0D2L005</accession>
<dbReference type="OrthoDB" id="2564234at2759"/>
<evidence type="ECO:0000313" key="3">
    <source>
        <dbReference type="EMBL" id="KJA20057.1"/>
    </source>
</evidence>
<evidence type="ECO:0000313" key="4">
    <source>
        <dbReference type="Proteomes" id="UP000054270"/>
    </source>
</evidence>
<sequence length="464" mass="49467">MPTLTLSLEDTSPLLVYSSNSTSSQWSAGSSQGDPFLDQYSDGTFTLTQVNGANASFAFFGTGVQIYGAKRSNHGLYQVIIDSLVYPAVNGAEPVSPVFQTALFSTIALHPGYHTVTIANEQALFLDVDFIMYQTPIGLDNETLLVTTFQDGDTPFSYSPALQWSSTPSNIGMFSAGSGHVTTSGGAYADITFEGDAIALYGPVGPTGSPYSVQLDSSTPSNYSAYKSVYRAQQMLFQASNLGGGQHSVRVQSQAPDNSALSLGIDYAQVFTAPSLQRSSHAVLSVGAVIGIVVGAVAALILLLFSINLWRRRRTKEPAYKLVNGFTGISAVDILTPEALPEARSSTQHLIPPPHLSMGMTTQATHSMYASIEDPDQMVQVLTIPFTSDGKYRPDLASAPQLSPPPPGARRATRTGDGQRVTSPSPHAGMQNQQIPRQTNRQGAQNTSRVVPGNPDIPPPQYQI</sequence>
<keyword evidence="4" id="KW-1185">Reference proteome</keyword>
<dbReference type="OMA" id="ASAQTHN"/>
<evidence type="ECO:0008006" key="5">
    <source>
        <dbReference type="Google" id="ProtNLM"/>
    </source>
</evidence>
<keyword evidence="2" id="KW-1133">Transmembrane helix</keyword>
<dbReference type="AlphaFoldDB" id="A0A0D2L005"/>
<reference evidence="4" key="1">
    <citation type="submission" date="2014-04" db="EMBL/GenBank/DDBJ databases">
        <title>Evolutionary Origins and Diversification of the Mycorrhizal Mutualists.</title>
        <authorList>
            <consortium name="DOE Joint Genome Institute"/>
            <consortium name="Mycorrhizal Genomics Consortium"/>
            <person name="Kohler A."/>
            <person name="Kuo A."/>
            <person name="Nagy L.G."/>
            <person name="Floudas D."/>
            <person name="Copeland A."/>
            <person name="Barry K.W."/>
            <person name="Cichocki N."/>
            <person name="Veneault-Fourrey C."/>
            <person name="LaButti K."/>
            <person name="Lindquist E.A."/>
            <person name="Lipzen A."/>
            <person name="Lundell T."/>
            <person name="Morin E."/>
            <person name="Murat C."/>
            <person name="Riley R."/>
            <person name="Ohm R."/>
            <person name="Sun H."/>
            <person name="Tunlid A."/>
            <person name="Henrissat B."/>
            <person name="Grigoriev I.V."/>
            <person name="Hibbett D.S."/>
            <person name="Martin F."/>
        </authorList>
    </citation>
    <scope>NUCLEOTIDE SEQUENCE [LARGE SCALE GENOMIC DNA]</scope>
    <source>
        <strain evidence="4">FD-334 SS-4</strain>
    </source>
</reference>
<keyword evidence="2" id="KW-0812">Transmembrane</keyword>
<gene>
    <name evidence="3" type="ORF">HYPSUDRAFT_43686</name>
</gene>
<dbReference type="STRING" id="945553.A0A0D2L005"/>
<feature type="compositionally biased region" description="Pro residues" evidence="1">
    <location>
        <begin position="455"/>
        <end position="464"/>
    </location>
</feature>
<feature type="transmembrane region" description="Helical" evidence="2">
    <location>
        <begin position="282"/>
        <end position="307"/>
    </location>
</feature>
<dbReference type="EMBL" id="KN817571">
    <property type="protein sequence ID" value="KJA20057.1"/>
    <property type="molecule type" value="Genomic_DNA"/>
</dbReference>
<protein>
    <recommendedName>
        <fullName evidence="5">Transmembrane protein</fullName>
    </recommendedName>
</protein>
<feature type="region of interest" description="Disordered" evidence="1">
    <location>
        <begin position="392"/>
        <end position="464"/>
    </location>
</feature>
<keyword evidence="2" id="KW-0472">Membrane</keyword>
<dbReference type="Gene3D" id="2.60.120.260">
    <property type="entry name" value="Galactose-binding domain-like"/>
    <property type="match status" value="2"/>
</dbReference>
<evidence type="ECO:0000256" key="1">
    <source>
        <dbReference type="SAM" id="MobiDB-lite"/>
    </source>
</evidence>